<feature type="transmembrane region" description="Helical" evidence="1">
    <location>
        <begin position="21"/>
        <end position="38"/>
    </location>
</feature>
<keyword evidence="1" id="KW-0472">Membrane</keyword>
<keyword evidence="1" id="KW-0812">Transmembrane</keyword>
<protein>
    <submittedName>
        <fullName evidence="2">Uncharacterized protein</fullName>
    </submittedName>
</protein>
<keyword evidence="1" id="KW-1133">Transmembrane helix</keyword>
<dbReference type="OrthoDB" id="9130289at2"/>
<reference evidence="2 3" key="1">
    <citation type="submission" date="2017-04" db="EMBL/GenBank/DDBJ databases">
        <authorList>
            <person name="Afonso C.L."/>
            <person name="Miller P.J."/>
            <person name="Scott M.A."/>
            <person name="Spackman E."/>
            <person name="Goraichik I."/>
            <person name="Dimitrov K.M."/>
            <person name="Suarez D.L."/>
            <person name="Swayne D.E."/>
        </authorList>
    </citation>
    <scope>NUCLEOTIDE SEQUENCE [LARGE SCALE GENOMIC DNA]</scope>
    <source>
        <strain evidence="2 3">VK13</strain>
    </source>
</reference>
<name>A0A1W1Y9Z6_9BURK</name>
<dbReference type="Proteomes" id="UP000192708">
    <property type="component" value="Unassembled WGS sequence"/>
</dbReference>
<proteinExistence type="predicted"/>
<gene>
    <name evidence="2" type="ORF">SAMN06296008_102150</name>
</gene>
<dbReference type="EMBL" id="FWXJ01000002">
    <property type="protein sequence ID" value="SMC32934.1"/>
    <property type="molecule type" value="Genomic_DNA"/>
</dbReference>
<evidence type="ECO:0000313" key="3">
    <source>
        <dbReference type="Proteomes" id="UP000192708"/>
    </source>
</evidence>
<evidence type="ECO:0000256" key="1">
    <source>
        <dbReference type="SAM" id="Phobius"/>
    </source>
</evidence>
<evidence type="ECO:0000313" key="2">
    <source>
        <dbReference type="EMBL" id="SMC32934.1"/>
    </source>
</evidence>
<dbReference type="RefSeq" id="WP_084282452.1">
    <property type="nucleotide sequence ID" value="NZ_FWXJ01000002.1"/>
</dbReference>
<sequence>MRYAKDINSVGAYRYSFLEKVIRLVFFLVLFLFSTLVTSQTSNNLDSTGPSAINTTVGGGQSNLLGTNIGSQQNATTVTGGYGNVNTNIPGKTTSEVISVPTMYAPGLTASGSDVCLGSISASGSILGLGLAGGKTYVDENCVLLKNSQRMAALGFGNAAVVMMLQNPDVERAIRTSSPSVYLQVAKDRLGNLQAEFEDAIEMGESTFELQEKLKIATKELRIIVRRVQNSPGLPEKAVEIPSIISNDKVLPKLDPRDTFNH</sequence>
<keyword evidence="3" id="KW-1185">Reference proteome</keyword>
<accession>A0A1W1Y9Z6</accession>
<dbReference type="AlphaFoldDB" id="A0A1W1Y9Z6"/>
<organism evidence="2 3">
    <name type="scientific">Polynucleobacter kasalickyi</name>
    <dbReference type="NCBI Taxonomy" id="1938817"/>
    <lineage>
        <taxon>Bacteria</taxon>
        <taxon>Pseudomonadati</taxon>
        <taxon>Pseudomonadota</taxon>
        <taxon>Betaproteobacteria</taxon>
        <taxon>Burkholderiales</taxon>
        <taxon>Burkholderiaceae</taxon>
        <taxon>Polynucleobacter</taxon>
    </lineage>
</organism>